<reference evidence="3 4" key="1">
    <citation type="submission" date="2019-02" db="EMBL/GenBank/DDBJ databases">
        <title>Deep-cultivation of Planctomycetes and their phenomic and genomic characterization uncovers novel biology.</title>
        <authorList>
            <person name="Wiegand S."/>
            <person name="Jogler M."/>
            <person name="Boedeker C."/>
            <person name="Pinto D."/>
            <person name="Vollmers J."/>
            <person name="Rivas-Marin E."/>
            <person name="Kohn T."/>
            <person name="Peeters S.H."/>
            <person name="Heuer A."/>
            <person name="Rast P."/>
            <person name="Oberbeckmann S."/>
            <person name="Bunk B."/>
            <person name="Jeske O."/>
            <person name="Meyerdierks A."/>
            <person name="Storesund J.E."/>
            <person name="Kallscheuer N."/>
            <person name="Luecker S."/>
            <person name="Lage O.M."/>
            <person name="Pohl T."/>
            <person name="Merkel B.J."/>
            <person name="Hornburger P."/>
            <person name="Mueller R.-W."/>
            <person name="Bruemmer F."/>
            <person name="Labrenz M."/>
            <person name="Spormann A.M."/>
            <person name="Op Den Camp H."/>
            <person name="Overmann J."/>
            <person name="Amann R."/>
            <person name="Jetten M.S.M."/>
            <person name="Mascher T."/>
            <person name="Medema M.H."/>
            <person name="Devos D.P."/>
            <person name="Kaster A.-K."/>
            <person name="Ovreas L."/>
            <person name="Rohde M."/>
            <person name="Galperin M.Y."/>
            <person name="Jogler C."/>
        </authorList>
    </citation>
    <scope>NUCLEOTIDE SEQUENCE [LARGE SCALE GENOMIC DNA]</scope>
    <source>
        <strain evidence="3 4">Pla52o</strain>
    </source>
</reference>
<evidence type="ECO:0000259" key="2">
    <source>
        <dbReference type="Pfam" id="PF07596"/>
    </source>
</evidence>
<comment type="caution">
    <text evidence="3">The sequence shown here is derived from an EMBL/GenBank/DDBJ whole genome shotgun (WGS) entry which is preliminary data.</text>
</comment>
<organism evidence="3 4">
    <name type="scientific">Novipirellula galeiformis</name>
    <dbReference type="NCBI Taxonomy" id="2528004"/>
    <lineage>
        <taxon>Bacteria</taxon>
        <taxon>Pseudomonadati</taxon>
        <taxon>Planctomycetota</taxon>
        <taxon>Planctomycetia</taxon>
        <taxon>Pirellulales</taxon>
        <taxon>Pirellulaceae</taxon>
        <taxon>Novipirellula</taxon>
    </lineage>
</organism>
<dbReference type="PANTHER" id="PTHR30093:SF2">
    <property type="entry name" value="TYPE II SECRETION SYSTEM PROTEIN H"/>
    <property type="match status" value="1"/>
</dbReference>
<evidence type="ECO:0000313" key="3">
    <source>
        <dbReference type="EMBL" id="TWU20700.1"/>
    </source>
</evidence>
<keyword evidence="1" id="KW-0812">Transmembrane</keyword>
<sequence>MHGLRCRGIDNAKITLSPKMLDAWQVALFTIHHSPLVLHLNVPFPAVKSKICREIYCFLTTHSLSSPLWRHRAILPPSSLLLCQCPLPHWRSQSNAKYLRISDGFHKCSFPFFQLPHLEKDLMSRRSKMGFTLVELLVVIAIIGVLVGLLLPAVQAAREAARRMSCSNNMKQLGLALHNYHDTHQKFPPSVSASGSMASGTAVPGPLKARNHRGWTMLLPFIEQAALYEAFDFSLAASGCTYSSPANSNSISGPEPGAAGNANHIVVSTVVPAFLCPSDPNPTNTTSTHAAYRISSATTLQGAYTNYDFSSARVLASSDVWSGTAQSTRRMFGMDSQSKMRDVLDGTSNSIAIAETIRNQWDGIPQTWGYAKWVGNGVDPSYTYGINYLRYSTNPLLPYKLGSYETSGSLHTGGAQFTFGDGSVHFLTDSIDLTTLQRLTYISDGQVIPEY</sequence>
<proteinExistence type="predicted"/>
<dbReference type="EMBL" id="SJPT01000008">
    <property type="protein sequence ID" value="TWU20700.1"/>
    <property type="molecule type" value="Genomic_DNA"/>
</dbReference>
<protein>
    <submittedName>
        <fullName evidence="3">Type II secretion system protein G</fullName>
    </submittedName>
</protein>
<dbReference type="InterPro" id="IPR011453">
    <property type="entry name" value="DUF1559"/>
</dbReference>
<feature type="transmembrane region" description="Helical" evidence="1">
    <location>
        <begin position="133"/>
        <end position="154"/>
    </location>
</feature>
<gene>
    <name evidence="3" type="primary">xcpT_16</name>
    <name evidence="3" type="ORF">Pla52o_45790</name>
</gene>
<dbReference type="InterPro" id="IPR012902">
    <property type="entry name" value="N_methyl_site"/>
</dbReference>
<dbReference type="AlphaFoldDB" id="A0A5C6C7T3"/>
<keyword evidence="1" id="KW-0472">Membrane</keyword>
<feature type="domain" description="DUF1559" evidence="2">
    <location>
        <begin position="155"/>
        <end position="433"/>
    </location>
</feature>
<dbReference type="SUPFAM" id="SSF54523">
    <property type="entry name" value="Pili subunits"/>
    <property type="match status" value="1"/>
</dbReference>
<dbReference type="PANTHER" id="PTHR30093">
    <property type="entry name" value="GENERAL SECRETION PATHWAY PROTEIN G"/>
    <property type="match status" value="1"/>
</dbReference>
<keyword evidence="4" id="KW-1185">Reference proteome</keyword>
<dbReference type="OrthoDB" id="241095at2"/>
<evidence type="ECO:0000256" key="1">
    <source>
        <dbReference type="SAM" id="Phobius"/>
    </source>
</evidence>
<dbReference type="Gene3D" id="3.30.700.10">
    <property type="entry name" value="Glycoprotein, Type 4 Pilin"/>
    <property type="match status" value="1"/>
</dbReference>
<dbReference type="InterPro" id="IPR045584">
    <property type="entry name" value="Pilin-like"/>
</dbReference>
<evidence type="ECO:0000313" key="4">
    <source>
        <dbReference type="Proteomes" id="UP000316304"/>
    </source>
</evidence>
<accession>A0A5C6C7T3</accession>
<dbReference type="NCBIfam" id="TIGR02532">
    <property type="entry name" value="IV_pilin_GFxxxE"/>
    <property type="match status" value="1"/>
</dbReference>
<keyword evidence="1" id="KW-1133">Transmembrane helix</keyword>
<dbReference type="InterPro" id="IPR027558">
    <property type="entry name" value="Pre_pil_HX9DG_C"/>
</dbReference>
<dbReference type="Pfam" id="PF07963">
    <property type="entry name" value="N_methyl"/>
    <property type="match status" value="1"/>
</dbReference>
<dbReference type="Proteomes" id="UP000316304">
    <property type="component" value="Unassembled WGS sequence"/>
</dbReference>
<dbReference type="Pfam" id="PF07596">
    <property type="entry name" value="SBP_bac_10"/>
    <property type="match status" value="1"/>
</dbReference>
<name>A0A5C6C7T3_9BACT</name>
<dbReference type="NCBIfam" id="TIGR04294">
    <property type="entry name" value="pre_pil_HX9DG"/>
    <property type="match status" value="1"/>
</dbReference>